<name>A0AC59ZLA0_RANTA</name>
<reference evidence="1" key="1">
    <citation type="submission" date="2023-05" db="EMBL/GenBank/DDBJ databases">
        <authorList>
            <consortium name="ELIXIR-Norway"/>
        </authorList>
    </citation>
    <scope>NUCLEOTIDE SEQUENCE</scope>
</reference>
<proteinExistence type="predicted"/>
<dbReference type="EMBL" id="OX596114">
    <property type="protein sequence ID" value="CAN0458219.1"/>
    <property type="molecule type" value="Genomic_DNA"/>
</dbReference>
<evidence type="ECO:0000313" key="2">
    <source>
        <dbReference type="Proteomes" id="UP001162501"/>
    </source>
</evidence>
<sequence>MKSESWQAENPEARQAGPIPFQQDRTKGSDIKPPAATATTTLLARASEGPHDPPSLSSSPSTMSPASSVLSASSLKPFGAAPLCSAVLIAQQTL</sequence>
<reference evidence="1" key="2">
    <citation type="submission" date="2025-03" db="EMBL/GenBank/DDBJ databases">
        <authorList>
            <consortium name="ELIXIR-Norway"/>
            <consortium name="Elixir Norway"/>
        </authorList>
    </citation>
    <scope>NUCLEOTIDE SEQUENCE</scope>
</reference>
<dbReference type="Proteomes" id="UP001162501">
    <property type="component" value="Chromosome 30"/>
</dbReference>
<protein>
    <submittedName>
        <fullName evidence="1">Uncharacterized protein</fullName>
    </submittedName>
</protein>
<evidence type="ECO:0000313" key="1">
    <source>
        <dbReference type="EMBL" id="CAN0458219.1"/>
    </source>
</evidence>
<gene>
    <name evidence="1" type="ORF">MRATA1EN22A_LOCUS19839</name>
</gene>
<accession>A0AC59ZLA0</accession>
<organism evidence="1 2">
    <name type="scientific">Rangifer tarandus platyrhynchus</name>
    <name type="common">Svalbard reindeer</name>
    <dbReference type="NCBI Taxonomy" id="3082113"/>
    <lineage>
        <taxon>Eukaryota</taxon>
        <taxon>Metazoa</taxon>
        <taxon>Chordata</taxon>
        <taxon>Craniata</taxon>
        <taxon>Vertebrata</taxon>
        <taxon>Euteleostomi</taxon>
        <taxon>Mammalia</taxon>
        <taxon>Eutheria</taxon>
        <taxon>Laurasiatheria</taxon>
        <taxon>Artiodactyla</taxon>
        <taxon>Ruminantia</taxon>
        <taxon>Pecora</taxon>
        <taxon>Cervidae</taxon>
        <taxon>Odocoileinae</taxon>
        <taxon>Rangifer</taxon>
    </lineage>
</organism>